<comment type="function">
    <text evidence="8">F(1)F(0) ATP synthase produces ATP from ADP in the presence of a proton or sodium gradient. F-type ATPases consist of two structural domains, F(1) containing the extramembraneous catalytic core and F(0) containing the membrane proton channel, linked together by a central stalk and a peripheral stalk. During catalysis, ATP synthesis in the catalytic domain of F(1) is coupled via a rotary mechanism of the central stalk subunits to proton translocation.</text>
</comment>
<comment type="subcellular location">
    <subcellularLocation>
        <location evidence="8">Cell membrane</location>
        <topology evidence="8">Peripheral membrane protein</topology>
    </subcellularLocation>
    <subcellularLocation>
        <location evidence="1">Membrane</location>
    </subcellularLocation>
</comment>
<evidence type="ECO:0000256" key="1">
    <source>
        <dbReference type="ARBA" id="ARBA00004370"/>
    </source>
</evidence>
<dbReference type="RefSeq" id="WP_015541874.1">
    <property type="nucleotide sequence ID" value="NZ_CABJFK010000003.1"/>
</dbReference>
<dbReference type="InterPro" id="IPR020781">
    <property type="entry name" value="ATPase_OSCP/d_CS"/>
</dbReference>
<evidence type="ECO:0000256" key="4">
    <source>
        <dbReference type="ARBA" id="ARBA00023065"/>
    </source>
</evidence>
<evidence type="ECO:0000256" key="7">
    <source>
        <dbReference type="ARBA" id="ARBA00023310"/>
    </source>
</evidence>
<dbReference type="GO" id="GO:0045259">
    <property type="term" value="C:proton-transporting ATP synthase complex"/>
    <property type="evidence" value="ECO:0007669"/>
    <property type="project" value="UniProtKB-KW"/>
</dbReference>
<dbReference type="PANTHER" id="PTHR11910">
    <property type="entry name" value="ATP SYNTHASE DELTA CHAIN"/>
    <property type="match status" value="1"/>
</dbReference>
<evidence type="ECO:0000256" key="8">
    <source>
        <dbReference type="HAMAP-Rule" id="MF_01416"/>
    </source>
</evidence>
<dbReference type="GO" id="GO:0046933">
    <property type="term" value="F:proton-transporting ATP synthase activity, rotational mechanism"/>
    <property type="evidence" value="ECO:0007669"/>
    <property type="project" value="UniProtKB-UniRule"/>
</dbReference>
<evidence type="ECO:0000256" key="6">
    <source>
        <dbReference type="ARBA" id="ARBA00023196"/>
    </source>
</evidence>
<keyword evidence="8" id="KW-1003">Cell membrane</keyword>
<comment type="similarity">
    <text evidence="8">Belongs to the ATPase delta chain family.</text>
</comment>
<keyword evidence="2 8" id="KW-0813">Transport</keyword>
<comment type="function">
    <text evidence="8">This protein is part of the stalk that links CF(0) to CF(1). It either transmits conformational changes from CF(0) to CF(1) or is implicated in proton conduction.</text>
</comment>
<keyword evidence="5 8" id="KW-0472">Membrane</keyword>
<evidence type="ECO:0000256" key="2">
    <source>
        <dbReference type="ARBA" id="ARBA00022448"/>
    </source>
</evidence>
<dbReference type="GO" id="GO:0005886">
    <property type="term" value="C:plasma membrane"/>
    <property type="evidence" value="ECO:0007669"/>
    <property type="project" value="UniProtKB-SubCell"/>
</dbReference>
<keyword evidence="9" id="KW-0378">Hydrolase</keyword>
<dbReference type="PROSITE" id="PS00389">
    <property type="entry name" value="ATPASE_DELTA"/>
    <property type="match status" value="1"/>
</dbReference>
<organism evidence="9 10">
    <name type="scientific">Blautia obeum</name>
    <dbReference type="NCBI Taxonomy" id="40520"/>
    <lineage>
        <taxon>Bacteria</taxon>
        <taxon>Bacillati</taxon>
        <taxon>Bacillota</taxon>
        <taxon>Clostridia</taxon>
        <taxon>Lachnospirales</taxon>
        <taxon>Lachnospiraceae</taxon>
        <taxon>Blautia</taxon>
    </lineage>
</organism>
<dbReference type="InterPro" id="IPR026015">
    <property type="entry name" value="ATP_synth_OSCP/delta_N_sf"/>
</dbReference>
<protein>
    <recommendedName>
        <fullName evidence="8">ATP synthase subunit delta</fullName>
    </recommendedName>
    <alternativeName>
        <fullName evidence="8">ATP synthase F(1) sector subunit delta</fullName>
    </alternativeName>
    <alternativeName>
        <fullName evidence="8">F-type ATPase subunit delta</fullName>
        <shortName evidence="8">F-ATPase subunit delta</shortName>
    </alternativeName>
</protein>
<evidence type="ECO:0000313" key="9">
    <source>
        <dbReference type="EMBL" id="RHE40834.1"/>
    </source>
</evidence>
<keyword evidence="3 8" id="KW-0375">Hydrogen ion transport</keyword>
<dbReference type="AlphaFoldDB" id="A0A414J8S3"/>
<dbReference type="HAMAP" id="MF_01416">
    <property type="entry name" value="ATP_synth_delta_bact"/>
    <property type="match status" value="1"/>
</dbReference>
<sequence length="179" mass="20259">MTQAAKVYGGSLYDLAAEEKLDGQIMEQMNEIRQIFRENPEYLKLLGEPAIPLEERIKMLDEAFGGQIELYLLNFLKLLCEKKILREFAGCCEEFRRRYNTDHGIVEAVVTGAVKLKDDQMEALSAKLEKVSGKKIHLTQKTDPTVLAGLRVEMEGRQLDGTVQGRISDITKKLNEVVV</sequence>
<comment type="caution">
    <text evidence="9">The sequence shown here is derived from an EMBL/GenBank/DDBJ whole genome shotgun (WGS) entry which is preliminary data.</text>
</comment>
<keyword evidence="6 8" id="KW-0139">CF(1)</keyword>
<accession>A0A414J8S3</accession>
<reference evidence="9 10" key="1">
    <citation type="submission" date="2018-08" db="EMBL/GenBank/DDBJ databases">
        <title>A genome reference for cultivated species of the human gut microbiota.</title>
        <authorList>
            <person name="Zou Y."/>
            <person name="Xue W."/>
            <person name="Luo G."/>
        </authorList>
    </citation>
    <scope>NUCLEOTIDE SEQUENCE [LARGE SCALE GENOMIC DNA]</scope>
    <source>
        <strain evidence="9 10">AM28-23</strain>
    </source>
</reference>
<dbReference type="EMBL" id="QSKF01000003">
    <property type="protein sequence ID" value="RHE40834.1"/>
    <property type="molecule type" value="Genomic_DNA"/>
</dbReference>
<evidence type="ECO:0000256" key="3">
    <source>
        <dbReference type="ARBA" id="ARBA00022781"/>
    </source>
</evidence>
<dbReference type="InterPro" id="IPR000711">
    <property type="entry name" value="ATPase_OSCP/dsu"/>
</dbReference>
<gene>
    <name evidence="8 9" type="primary">atpH</name>
    <name evidence="9" type="ORF">DW740_04655</name>
</gene>
<name>A0A414J8S3_9FIRM</name>
<dbReference type="SUPFAM" id="SSF47928">
    <property type="entry name" value="N-terminal domain of the delta subunit of the F1F0-ATP synthase"/>
    <property type="match status" value="1"/>
</dbReference>
<dbReference type="Gene3D" id="1.10.520.20">
    <property type="entry name" value="N-terminal domain of the delta subunit of the F1F0-ATP synthase"/>
    <property type="match status" value="1"/>
</dbReference>
<keyword evidence="7 8" id="KW-0066">ATP synthesis</keyword>
<dbReference type="NCBIfam" id="TIGR01145">
    <property type="entry name" value="ATP_synt_delta"/>
    <property type="match status" value="1"/>
</dbReference>
<dbReference type="GO" id="GO:0016787">
    <property type="term" value="F:hydrolase activity"/>
    <property type="evidence" value="ECO:0007669"/>
    <property type="project" value="UniProtKB-KW"/>
</dbReference>
<proteinExistence type="inferred from homology"/>
<evidence type="ECO:0000256" key="5">
    <source>
        <dbReference type="ARBA" id="ARBA00023136"/>
    </source>
</evidence>
<dbReference type="PRINTS" id="PR00125">
    <property type="entry name" value="ATPASEDELTA"/>
</dbReference>
<evidence type="ECO:0000313" key="10">
    <source>
        <dbReference type="Proteomes" id="UP000283745"/>
    </source>
</evidence>
<keyword evidence="4 8" id="KW-0406">Ion transport</keyword>
<dbReference type="Proteomes" id="UP000283745">
    <property type="component" value="Unassembled WGS sequence"/>
</dbReference>
<dbReference type="Pfam" id="PF00213">
    <property type="entry name" value="OSCP"/>
    <property type="match status" value="1"/>
</dbReference>